<dbReference type="InterPro" id="IPR043454">
    <property type="entry name" value="NPH3/RPT2-like"/>
</dbReference>
<dbReference type="GO" id="GO:0016567">
    <property type="term" value="P:protein ubiquitination"/>
    <property type="evidence" value="ECO:0007669"/>
    <property type="project" value="UniProtKB-UniPathway"/>
</dbReference>
<comment type="similarity">
    <text evidence="4">Belongs to the NPH3 family.</text>
</comment>
<organism evidence="8 9">
    <name type="scientific">Artemisia annua</name>
    <name type="common">Sweet wormwood</name>
    <dbReference type="NCBI Taxonomy" id="35608"/>
    <lineage>
        <taxon>Eukaryota</taxon>
        <taxon>Viridiplantae</taxon>
        <taxon>Streptophyta</taxon>
        <taxon>Embryophyta</taxon>
        <taxon>Tracheophyta</taxon>
        <taxon>Spermatophyta</taxon>
        <taxon>Magnoliopsida</taxon>
        <taxon>eudicotyledons</taxon>
        <taxon>Gunneridae</taxon>
        <taxon>Pentapetalae</taxon>
        <taxon>asterids</taxon>
        <taxon>campanulids</taxon>
        <taxon>Asterales</taxon>
        <taxon>Asteraceae</taxon>
        <taxon>Asteroideae</taxon>
        <taxon>Anthemideae</taxon>
        <taxon>Artemisiinae</taxon>
        <taxon>Artemisia</taxon>
    </lineage>
</organism>
<dbReference type="Gene3D" id="3.30.710.10">
    <property type="entry name" value="Potassium Channel Kv1.1, Chain A"/>
    <property type="match status" value="1"/>
</dbReference>
<gene>
    <name evidence="8" type="ORF">CTI12_AA463560</name>
</gene>
<evidence type="ECO:0000259" key="6">
    <source>
        <dbReference type="PROSITE" id="PS50097"/>
    </source>
</evidence>
<evidence type="ECO:0000259" key="7">
    <source>
        <dbReference type="PROSITE" id="PS51649"/>
    </source>
</evidence>
<dbReference type="PROSITE" id="PS51649">
    <property type="entry name" value="NPH3"/>
    <property type="match status" value="1"/>
</dbReference>
<evidence type="ECO:0000256" key="3">
    <source>
        <dbReference type="ARBA" id="ARBA00022786"/>
    </source>
</evidence>
<dbReference type="Pfam" id="PF03000">
    <property type="entry name" value="NPH3"/>
    <property type="match status" value="1"/>
</dbReference>
<dbReference type="Pfam" id="PF00651">
    <property type="entry name" value="BTB"/>
    <property type="match status" value="1"/>
</dbReference>
<dbReference type="InterPro" id="IPR027356">
    <property type="entry name" value="NPH3_dom"/>
</dbReference>
<dbReference type="InterPro" id="IPR011333">
    <property type="entry name" value="SKP1/BTB/POZ_sf"/>
</dbReference>
<dbReference type="InterPro" id="IPR000210">
    <property type="entry name" value="BTB/POZ_dom"/>
</dbReference>
<evidence type="ECO:0000313" key="8">
    <source>
        <dbReference type="EMBL" id="PWA50487.1"/>
    </source>
</evidence>
<comment type="caution">
    <text evidence="8">The sequence shown here is derived from an EMBL/GenBank/DDBJ whole genome shotgun (WGS) entry which is preliminary data.</text>
</comment>
<feature type="region of interest" description="Disordered" evidence="5">
    <location>
        <begin position="608"/>
        <end position="638"/>
    </location>
</feature>
<dbReference type="SUPFAM" id="SSF54695">
    <property type="entry name" value="POZ domain"/>
    <property type="match status" value="1"/>
</dbReference>
<dbReference type="EMBL" id="PKPP01008515">
    <property type="protein sequence ID" value="PWA50487.1"/>
    <property type="molecule type" value="Genomic_DNA"/>
</dbReference>
<dbReference type="OrthoDB" id="624345at2759"/>
<sequence>MNSLLINEKPTKRPVTRKKVTRLLFSSFPEGNTSLLWRNSHREPFNPLQAYLFLKLDDGKDQPREVCLDGGEMSSNVKEDTNNISLAMERTRQCVFPEDIPSDILIQVGETKFPLHKIMLLGKSNYIRRLILESKEPNLGKIDLTDIPGGAEIFEKVATFCYGIDFEITLDNVAALHCAAEYLEMTDEYCDGNLASHTYDFLTQVALKSLSGAITVLKSCEYLLPLAEELVQKCVGVASTKACEEAHFPCCSPPNWWTEELSTVNITFFKKIMHSMKSRGAEPLTITGAITTYAKRWFPDFFHENGVKSRISDDSTKSRATQREVLDTIVSLLPVENQESLFSTNFLCRMLNTAIFLENEENCKKQLEKRISATLDHVTVNGLLILSYTFDGELCDLVSVRRIVNGFMEKDKSVPVFNSGNLNQAPSPAMLRVVKTVDEYLNEIAKATELSISKFNGIANLVPKNVRQVDDDLYRAIDIYLQAHPNLDEIQKEKVCSAMDPLKLSTEARLHASQNKRFPLQIVLHSLYYDQLQVRSGQSTPGAQSMRLQVHADVALAKENENLRSELLRMKMYISDMEKGKVGTSSSKLKNMKKPSFLSSVSKKLGKLNPFKQGSKDTSNIDDGLCHTTPRRRRFSMS</sequence>
<feature type="domain" description="NPH3" evidence="7">
    <location>
        <begin position="255"/>
        <end position="533"/>
    </location>
</feature>
<dbReference type="Proteomes" id="UP000245207">
    <property type="component" value="Unassembled WGS sequence"/>
</dbReference>
<reference evidence="8 9" key="1">
    <citation type="journal article" date="2018" name="Mol. Plant">
        <title>The genome of Artemisia annua provides insight into the evolution of Asteraceae family and artemisinin biosynthesis.</title>
        <authorList>
            <person name="Shen Q."/>
            <person name="Zhang L."/>
            <person name="Liao Z."/>
            <person name="Wang S."/>
            <person name="Yan T."/>
            <person name="Shi P."/>
            <person name="Liu M."/>
            <person name="Fu X."/>
            <person name="Pan Q."/>
            <person name="Wang Y."/>
            <person name="Lv Z."/>
            <person name="Lu X."/>
            <person name="Zhang F."/>
            <person name="Jiang W."/>
            <person name="Ma Y."/>
            <person name="Chen M."/>
            <person name="Hao X."/>
            <person name="Li L."/>
            <person name="Tang Y."/>
            <person name="Lv G."/>
            <person name="Zhou Y."/>
            <person name="Sun X."/>
            <person name="Brodelius P.E."/>
            <person name="Rose J.K.C."/>
            <person name="Tang K."/>
        </authorList>
    </citation>
    <scope>NUCLEOTIDE SEQUENCE [LARGE SCALE GENOMIC DNA]</scope>
    <source>
        <strain evidence="9">cv. Huhao1</strain>
        <tissue evidence="8">Leaf</tissue>
    </source>
</reference>
<dbReference type="AlphaFoldDB" id="A0A2U1LNA8"/>
<protein>
    <submittedName>
        <fullName evidence="8">BTB/POZ-like protein</fullName>
    </submittedName>
</protein>
<feature type="domain" description="BTB" evidence="6">
    <location>
        <begin position="102"/>
        <end position="170"/>
    </location>
</feature>
<dbReference type="PROSITE" id="PS50097">
    <property type="entry name" value="BTB"/>
    <property type="match status" value="1"/>
</dbReference>
<evidence type="ECO:0000256" key="4">
    <source>
        <dbReference type="PROSITE-ProRule" id="PRU00982"/>
    </source>
</evidence>
<keyword evidence="3" id="KW-0833">Ubl conjugation pathway</keyword>
<keyword evidence="9" id="KW-1185">Reference proteome</keyword>
<dbReference type="FunFam" id="3.30.710.10:FF:000168">
    <property type="entry name" value="BTB/POZ domain-containing protein At1g03010"/>
    <property type="match status" value="1"/>
</dbReference>
<name>A0A2U1LNA8_ARTAN</name>
<dbReference type="UniPathway" id="UPA00143"/>
<evidence type="ECO:0000256" key="2">
    <source>
        <dbReference type="ARBA" id="ARBA00022553"/>
    </source>
</evidence>
<dbReference type="STRING" id="35608.A0A2U1LNA8"/>
<accession>A0A2U1LNA8</accession>
<comment type="pathway">
    <text evidence="1">Protein modification; protein ubiquitination.</text>
</comment>
<feature type="compositionally biased region" description="Basic residues" evidence="5">
    <location>
        <begin position="629"/>
        <end position="638"/>
    </location>
</feature>
<evidence type="ECO:0000256" key="5">
    <source>
        <dbReference type="SAM" id="MobiDB-lite"/>
    </source>
</evidence>
<dbReference type="SMART" id="SM00225">
    <property type="entry name" value="BTB"/>
    <property type="match status" value="1"/>
</dbReference>
<proteinExistence type="inferred from homology"/>
<keyword evidence="2" id="KW-0597">Phosphoprotein</keyword>
<dbReference type="PANTHER" id="PTHR32370">
    <property type="entry name" value="OS12G0117600 PROTEIN"/>
    <property type="match status" value="1"/>
</dbReference>
<evidence type="ECO:0000313" key="9">
    <source>
        <dbReference type="Proteomes" id="UP000245207"/>
    </source>
</evidence>
<evidence type="ECO:0000256" key="1">
    <source>
        <dbReference type="ARBA" id="ARBA00004906"/>
    </source>
</evidence>